<feature type="non-terminal residue" evidence="1">
    <location>
        <position position="1"/>
    </location>
</feature>
<dbReference type="EMBL" id="JASSZA010000005">
    <property type="protein sequence ID" value="KAK2112603.1"/>
    <property type="molecule type" value="Genomic_DNA"/>
</dbReference>
<reference evidence="1 2" key="1">
    <citation type="submission" date="2023-05" db="EMBL/GenBank/DDBJ databases">
        <title>B98-5 Cell Line De Novo Hybrid Assembly: An Optical Mapping Approach.</title>
        <authorList>
            <person name="Kananen K."/>
            <person name="Auerbach J.A."/>
            <person name="Kautto E."/>
            <person name="Blachly J.S."/>
        </authorList>
    </citation>
    <scope>NUCLEOTIDE SEQUENCE [LARGE SCALE GENOMIC DNA]</scope>
    <source>
        <strain evidence="1">B95-8</strain>
        <tissue evidence="1">Cell line</tissue>
    </source>
</reference>
<sequence>LAGTLLTGSLAELTSWRRICYIVANDWCQWAGGGRRKKERTHGIHVERKGTE</sequence>
<organism evidence="1 2">
    <name type="scientific">Saguinus oedipus</name>
    <name type="common">Cotton-top tamarin</name>
    <name type="synonym">Oedipomidas oedipus</name>
    <dbReference type="NCBI Taxonomy" id="9490"/>
    <lineage>
        <taxon>Eukaryota</taxon>
        <taxon>Metazoa</taxon>
        <taxon>Chordata</taxon>
        <taxon>Craniata</taxon>
        <taxon>Vertebrata</taxon>
        <taxon>Euteleostomi</taxon>
        <taxon>Mammalia</taxon>
        <taxon>Eutheria</taxon>
        <taxon>Euarchontoglires</taxon>
        <taxon>Primates</taxon>
        <taxon>Haplorrhini</taxon>
        <taxon>Platyrrhini</taxon>
        <taxon>Cebidae</taxon>
        <taxon>Callitrichinae</taxon>
        <taxon>Saguinus</taxon>
    </lineage>
</organism>
<keyword evidence="2" id="KW-1185">Reference proteome</keyword>
<accession>A0ABQ9VT85</accession>
<gene>
    <name evidence="1" type="ORF">P7K49_012350</name>
</gene>
<feature type="non-terminal residue" evidence="1">
    <location>
        <position position="52"/>
    </location>
</feature>
<proteinExistence type="predicted"/>
<name>A0ABQ9VT85_SAGOE</name>
<protein>
    <submittedName>
        <fullName evidence="1">Uncharacterized protein</fullName>
    </submittedName>
</protein>
<dbReference type="Proteomes" id="UP001266305">
    <property type="component" value="Unassembled WGS sequence"/>
</dbReference>
<evidence type="ECO:0000313" key="1">
    <source>
        <dbReference type="EMBL" id="KAK2112603.1"/>
    </source>
</evidence>
<comment type="caution">
    <text evidence="1">The sequence shown here is derived from an EMBL/GenBank/DDBJ whole genome shotgun (WGS) entry which is preliminary data.</text>
</comment>
<evidence type="ECO:0000313" key="2">
    <source>
        <dbReference type="Proteomes" id="UP001266305"/>
    </source>
</evidence>